<name>A0A760ZLP1_SALER</name>
<feature type="compositionally biased region" description="Polar residues" evidence="1">
    <location>
        <begin position="10"/>
        <end position="25"/>
    </location>
</feature>
<dbReference type="EMBL" id="DAAXVN010000004">
    <property type="protein sequence ID" value="HAG2746875.1"/>
    <property type="molecule type" value="Genomic_DNA"/>
</dbReference>
<dbReference type="NCBIfam" id="TIGR01563">
    <property type="entry name" value="gp16_SPP1"/>
    <property type="match status" value="1"/>
</dbReference>
<dbReference type="Pfam" id="PF05521">
    <property type="entry name" value="Phage_HCP"/>
    <property type="match status" value="1"/>
</dbReference>
<dbReference type="AlphaFoldDB" id="A0A760ZLP1"/>
<evidence type="ECO:0000256" key="1">
    <source>
        <dbReference type="SAM" id="MobiDB-lite"/>
    </source>
</evidence>
<gene>
    <name evidence="2" type="ORF">G8Y41_001645</name>
</gene>
<dbReference type="InterPro" id="IPR008767">
    <property type="entry name" value="Phage_SPP1_head-tail_adaptor"/>
</dbReference>
<organism evidence="2">
    <name type="scientific">Salmonella enterica</name>
    <name type="common">Salmonella choleraesuis</name>
    <dbReference type="NCBI Taxonomy" id="28901"/>
    <lineage>
        <taxon>Bacteria</taxon>
        <taxon>Pseudomonadati</taxon>
        <taxon>Pseudomonadota</taxon>
        <taxon>Gammaproteobacteria</taxon>
        <taxon>Enterobacterales</taxon>
        <taxon>Enterobacteriaceae</taxon>
        <taxon>Salmonella</taxon>
    </lineage>
</organism>
<dbReference type="Gene3D" id="2.40.10.270">
    <property type="entry name" value="Bacteriophage SPP1 head-tail adaptor protein"/>
    <property type="match status" value="1"/>
</dbReference>
<comment type="caution">
    <text evidence="2">The sequence shown here is derived from an EMBL/GenBank/DDBJ whole genome shotgun (WGS) entry which is preliminary data.</text>
</comment>
<sequence>MRGGGLRQRVTIQKATITRSPSGQPVETWGDVATIWAEVKGISGRELMASGAEMSEVTYRVWMRYRPDVTSVNRVMWQEKGREPLAFDIQSAIPDEKATRLELLCKGGKKP</sequence>
<reference evidence="2" key="1">
    <citation type="journal article" date="2018" name="Genome Biol.">
        <title>SKESA: strategic k-mer extension for scrupulous assemblies.</title>
        <authorList>
            <person name="Souvorov A."/>
            <person name="Agarwala R."/>
            <person name="Lipman D.J."/>
        </authorList>
    </citation>
    <scope>NUCLEOTIDE SEQUENCE</scope>
    <source>
        <strain evidence="2">MA.RK_08:MF0016603R</strain>
    </source>
</reference>
<proteinExistence type="predicted"/>
<feature type="region of interest" description="Disordered" evidence="1">
    <location>
        <begin position="1"/>
        <end position="25"/>
    </location>
</feature>
<evidence type="ECO:0000313" key="2">
    <source>
        <dbReference type="EMBL" id="HAG2746875.1"/>
    </source>
</evidence>
<accession>A0A760ZLP1</accession>
<dbReference type="InterPro" id="IPR038666">
    <property type="entry name" value="SSP1_head-tail_sf"/>
</dbReference>
<reference evidence="2" key="2">
    <citation type="submission" date="2020-02" db="EMBL/GenBank/DDBJ databases">
        <authorList>
            <consortium name="NCBI Pathogen Detection Project"/>
        </authorList>
    </citation>
    <scope>NUCLEOTIDE SEQUENCE</scope>
    <source>
        <strain evidence="2">MA.RK_08:MF0016603R</strain>
    </source>
</reference>
<protein>
    <submittedName>
        <fullName evidence="2">Phage head closure protein</fullName>
    </submittedName>
</protein>